<keyword evidence="6" id="KW-1185">Reference proteome</keyword>
<comment type="similarity">
    <text evidence="1 3">Belongs to the short-chain dehydrogenases/reductases (SDR) family.</text>
</comment>
<evidence type="ECO:0000256" key="3">
    <source>
        <dbReference type="RuleBase" id="RU000363"/>
    </source>
</evidence>
<organism evidence="5 6">
    <name type="scientific">Sphingobacterium deserti</name>
    <dbReference type="NCBI Taxonomy" id="1229276"/>
    <lineage>
        <taxon>Bacteria</taxon>
        <taxon>Pseudomonadati</taxon>
        <taxon>Bacteroidota</taxon>
        <taxon>Sphingobacteriia</taxon>
        <taxon>Sphingobacteriales</taxon>
        <taxon>Sphingobacteriaceae</taxon>
        <taxon>Sphingobacterium</taxon>
    </lineage>
</organism>
<dbReference type="OrthoDB" id="9775296at2"/>
<dbReference type="PRINTS" id="PR00080">
    <property type="entry name" value="SDRFAMILY"/>
</dbReference>
<dbReference type="GO" id="GO:0016491">
    <property type="term" value="F:oxidoreductase activity"/>
    <property type="evidence" value="ECO:0007669"/>
    <property type="project" value="UniProtKB-KW"/>
</dbReference>
<name>A0A0B8T2G5_9SPHI</name>
<evidence type="ECO:0000313" key="6">
    <source>
        <dbReference type="Proteomes" id="UP000031802"/>
    </source>
</evidence>
<evidence type="ECO:0000256" key="2">
    <source>
        <dbReference type="ARBA" id="ARBA00023002"/>
    </source>
</evidence>
<dbReference type="PATRIC" id="fig|1229276.3.peg.1178"/>
<dbReference type="InterPro" id="IPR036291">
    <property type="entry name" value="NAD(P)-bd_dom_sf"/>
</dbReference>
<proteinExistence type="inferred from homology"/>
<dbReference type="CDD" id="cd05233">
    <property type="entry name" value="SDR_c"/>
    <property type="match status" value="1"/>
</dbReference>
<dbReference type="EMBL" id="JJMU01000020">
    <property type="protein sequence ID" value="KGE15076.1"/>
    <property type="molecule type" value="Genomic_DNA"/>
</dbReference>
<dbReference type="RefSeq" id="WP_037496471.1">
    <property type="nucleotide sequence ID" value="NZ_JJMU01000020.1"/>
</dbReference>
<evidence type="ECO:0000259" key="4">
    <source>
        <dbReference type="SMART" id="SM00822"/>
    </source>
</evidence>
<reference evidence="5 6" key="2">
    <citation type="journal article" date="2015" name="PLoS ONE">
        <title>Whole-Genome Optical Mapping and Finished Genome Sequence of Sphingobacterium deserti sp. nov., a New Species Isolated from the Western Desert of China.</title>
        <authorList>
            <person name="Teng C."/>
            <person name="Zhou Z."/>
            <person name="Molnar I."/>
            <person name="Li X."/>
            <person name="Tang R."/>
            <person name="Chen M."/>
            <person name="Wang L."/>
            <person name="Su S."/>
            <person name="Zhang W."/>
            <person name="Lin M."/>
        </authorList>
    </citation>
    <scope>NUCLEOTIDE SEQUENCE [LARGE SCALE GENOMIC DNA]</scope>
    <source>
        <strain evidence="6">ACCC05744</strain>
    </source>
</reference>
<dbReference type="Proteomes" id="UP000031802">
    <property type="component" value="Unassembled WGS sequence"/>
</dbReference>
<gene>
    <name evidence="5" type="ORF">DI53_1138</name>
</gene>
<dbReference type="PANTHER" id="PTHR44196:SF1">
    <property type="entry name" value="DEHYDROGENASE_REDUCTASE SDR FAMILY MEMBER 7B"/>
    <property type="match status" value="1"/>
</dbReference>
<dbReference type="PROSITE" id="PS00061">
    <property type="entry name" value="ADH_SHORT"/>
    <property type="match status" value="1"/>
</dbReference>
<dbReference type="GO" id="GO:0016020">
    <property type="term" value="C:membrane"/>
    <property type="evidence" value="ECO:0007669"/>
    <property type="project" value="TreeGrafter"/>
</dbReference>
<dbReference type="SMART" id="SM00822">
    <property type="entry name" value="PKS_KR"/>
    <property type="match status" value="1"/>
</dbReference>
<sequence length="239" mass="25270">MTNLNNKTAFITGGGRGLGKATAIALAKEGVHVAISGRNEKQLEDTVAELTALGVRATYAVLNVGNQAEVEAGIKKISSIFPQVDILINNAGIASFGTVEEMPSSTWEEIIQVNVLGVYYVAKAIIPLMKAQGSGDIINIASTAGLKGSANSSAYSASKSAVIGFSESLMYEMRKENIRVTTLTPSTIATDMAMTDLKITDGNPDKVLQPEDFAELIVDILKFNKRALIANASIFSTNP</sequence>
<dbReference type="FunFam" id="3.40.50.720:FF:000084">
    <property type="entry name" value="Short-chain dehydrogenase reductase"/>
    <property type="match status" value="1"/>
</dbReference>
<protein>
    <submittedName>
        <fullName evidence="5">3-ketoacyl-(Acyl-carrier-protein) reductase</fullName>
    </submittedName>
</protein>
<accession>A0A0B8T2G5</accession>
<dbReference type="InterPro" id="IPR057326">
    <property type="entry name" value="KR_dom"/>
</dbReference>
<dbReference type="PANTHER" id="PTHR44196">
    <property type="entry name" value="DEHYDROGENASE/REDUCTASE SDR FAMILY MEMBER 7B"/>
    <property type="match status" value="1"/>
</dbReference>
<feature type="domain" description="Ketoreductase" evidence="4">
    <location>
        <begin position="7"/>
        <end position="191"/>
    </location>
</feature>
<reference evidence="6" key="1">
    <citation type="submission" date="2014-04" db="EMBL/GenBank/DDBJ databases">
        <title>Whole-Genome optical mapping and complete genome sequence of Sphingobacterium deserti sp. nov., a new spaces isolated from desert in the west of China.</title>
        <authorList>
            <person name="Teng C."/>
            <person name="Zhou Z."/>
            <person name="Li X."/>
            <person name="Chen M."/>
            <person name="Lin M."/>
            <person name="Wang L."/>
            <person name="Su S."/>
            <person name="Zhang C."/>
            <person name="Zhang W."/>
        </authorList>
    </citation>
    <scope>NUCLEOTIDE SEQUENCE [LARGE SCALE GENOMIC DNA]</scope>
    <source>
        <strain evidence="6">ACCC05744</strain>
    </source>
</reference>
<keyword evidence="2" id="KW-0560">Oxidoreductase</keyword>
<evidence type="ECO:0000256" key="1">
    <source>
        <dbReference type="ARBA" id="ARBA00006484"/>
    </source>
</evidence>
<dbReference type="SUPFAM" id="SSF51735">
    <property type="entry name" value="NAD(P)-binding Rossmann-fold domains"/>
    <property type="match status" value="1"/>
</dbReference>
<dbReference type="Gene3D" id="3.40.50.720">
    <property type="entry name" value="NAD(P)-binding Rossmann-like Domain"/>
    <property type="match status" value="1"/>
</dbReference>
<dbReference type="PRINTS" id="PR00081">
    <property type="entry name" value="GDHRDH"/>
</dbReference>
<dbReference type="eggNOG" id="COG4221">
    <property type="taxonomic scope" value="Bacteria"/>
</dbReference>
<evidence type="ECO:0000313" key="5">
    <source>
        <dbReference type="EMBL" id="KGE15076.1"/>
    </source>
</evidence>
<dbReference type="InterPro" id="IPR020904">
    <property type="entry name" value="Sc_DH/Rdtase_CS"/>
</dbReference>
<dbReference type="AlphaFoldDB" id="A0A0B8T2G5"/>
<dbReference type="STRING" id="1229276.DI53_1138"/>
<dbReference type="NCBIfam" id="NF005806">
    <property type="entry name" value="PRK07666.1"/>
    <property type="match status" value="1"/>
</dbReference>
<dbReference type="Pfam" id="PF00106">
    <property type="entry name" value="adh_short"/>
    <property type="match status" value="1"/>
</dbReference>
<comment type="caution">
    <text evidence="5">The sequence shown here is derived from an EMBL/GenBank/DDBJ whole genome shotgun (WGS) entry which is preliminary data.</text>
</comment>
<dbReference type="InterPro" id="IPR002347">
    <property type="entry name" value="SDR_fam"/>
</dbReference>